<comment type="caution">
    <text evidence="2">The sequence shown here is derived from an EMBL/GenBank/DDBJ whole genome shotgun (WGS) entry which is preliminary data.</text>
</comment>
<feature type="region of interest" description="Disordered" evidence="1">
    <location>
        <begin position="148"/>
        <end position="168"/>
    </location>
</feature>
<reference evidence="2 3" key="1">
    <citation type="journal article" date="2023" name="Mol. Biol. Evol.">
        <title>Genomics of Secondarily Temperate Adaptation in the Only Non-Antarctic Icefish.</title>
        <authorList>
            <person name="Rivera-Colon A.G."/>
            <person name="Rayamajhi N."/>
            <person name="Minhas B.F."/>
            <person name="Madrigal G."/>
            <person name="Bilyk K.T."/>
            <person name="Yoon V."/>
            <person name="Hune M."/>
            <person name="Gregory S."/>
            <person name="Cheng C.H.C."/>
            <person name="Catchen J.M."/>
        </authorList>
    </citation>
    <scope>NUCLEOTIDE SEQUENCE [LARGE SCALE GENOMIC DNA]</scope>
    <source>
        <tissue evidence="2">White muscle</tissue>
    </source>
</reference>
<dbReference type="Proteomes" id="UP001331515">
    <property type="component" value="Unassembled WGS sequence"/>
</dbReference>
<sequence length="390" mass="43889">MGTCKELDSTRTKLLMCKASERAQLKRKYETLSAVLDRLRGVDAVKESSSGQRDEIASLTLKLNAAVGREKDTAGNLKLQIKLNKDLKCQFQEMHAKQSKTELDEETTNKVLRSQLKETRVRSASRLSLESAINMDLQNKLEVASKRLQTPPSHMSRQAPEDLPELPLKKSPGLLDWIANILSSDEQEEPEAEATGTDIGLTAEEEGPLQGAKKKNAPAAETPGSRESLRGLPRFPDSGEDLAEDEFIERVKQRMVHIKISQLQEITEDAVKQVWETVDPLLRSQQEQMDQLVLAQKQLVCAVKLAQEQLVCAVKLAQKQLVCAVKLAQEQLVCAVKLAQKQLVDQREEDSKVLLRMEKVWEGRFQQILTRRSPRRSWVVRMFGCGSVED</sequence>
<accession>A0AAN8DN61</accession>
<keyword evidence="3" id="KW-1185">Reference proteome</keyword>
<name>A0AAN8DN61_CHAGU</name>
<dbReference type="EMBL" id="JAURVH010001521">
    <property type="protein sequence ID" value="KAK5923100.1"/>
    <property type="molecule type" value="Genomic_DNA"/>
</dbReference>
<dbReference type="AlphaFoldDB" id="A0AAN8DN61"/>
<evidence type="ECO:0000256" key="1">
    <source>
        <dbReference type="SAM" id="MobiDB-lite"/>
    </source>
</evidence>
<protein>
    <submittedName>
        <fullName evidence="2">Uncharacterized protein</fullName>
    </submittedName>
</protein>
<evidence type="ECO:0000313" key="2">
    <source>
        <dbReference type="EMBL" id="KAK5923100.1"/>
    </source>
</evidence>
<organism evidence="2 3">
    <name type="scientific">Champsocephalus gunnari</name>
    <name type="common">Mackerel icefish</name>
    <dbReference type="NCBI Taxonomy" id="52237"/>
    <lineage>
        <taxon>Eukaryota</taxon>
        <taxon>Metazoa</taxon>
        <taxon>Chordata</taxon>
        <taxon>Craniata</taxon>
        <taxon>Vertebrata</taxon>
        <taxon>Euteleostomi</taxon>
        <taxon>Actinopterygii</taxon>
        <taxon>Neopterygii</taxon>
        <taxon>Teleostei</taxon>
        <taxon>Neoteleostei</taxon>
        <taxon>Acanthomorphata</taxon>
        <taxon>Eupercaria</taxon>
        <taxon>Perciformes</taxon>
        <taxon>Notothenioidei</taxon>
        <taxon>Channichthyidae</taxon>
        <taxon>Champsocephalus</taxon>
    </lineage>
</organism>
<proteinExistence type="predicted"/>
<gene>
    <name evidence="2" type="ORF">CgunFtcFv8_000101</name>
</gene>
<feature type="region of interest" description="Disordered" evidence="1">
    <location>
        <begin position="183"/>
        <end position="236"/>
    </location>
</feature>
<evidence type="ECO:0000313" key="3">
    <source>
        <dbReference type="Proteomes" id="UP001331515"/>
    </source>
</evidence>